<dbReference type="Proteomes" id="UP001596540">
    <property type="component" value="Unassembled WGS sequence"/>
</dbReference>
<keyword evidence="3" id="KW-1185">Reference proteome</keyword>
<protein>
    <submittedName>
        <fullName evidence="2">Helix-turn-helix domain-containing protein</fullName>
    </submittedName>
</protein>
<evidence type="ECO:0000313" key="3">
    <source>
        <dbReference type="Proteomes" id="UP001596540"/>
    </source>
</evidence>
<dbReference type="InterPro" id="IPR010093">
    <property type="entry name" value="SinI_DNA-bd"/>
</dbReference>
<gene>
    <name evidence="2" type="ORF">ACFQRF_00895</name>
</gene>
<proteinExistence type="predicted"/>
<dbReference type="NCBIfam" id="TIGR01764">
    <property type="entry name" value="excise"/>
    <property type="match status" value="1"/>
</dbReference>
<name>A0ABW2KB94_9ACTN</name>
<evidence type="ECO:0000259" key="1">
    <source>
        <dbReference type="Pfam" id="PF12728"/>
    </source>
</evidence>
<dbReference type="Pfam" id="PF12728">
    <property type="entry name" value="HTH_17"/>
    <property type="match status" value="1"/>
</dbReference>
<organism evidence="2 3">
    <name type="scientific">Marinactinospora rubrisoli</name>
    <dbReference type="NCBI Taxonomy" id="2715399"/>
    <lineage>
        <taxon>Bacteria</taxon>
        <taxon>Bacillati</taxon>
        <taxon>Actinomycetota</taxon>
        <taxon>Actinomycetes</taxon>
        <taxon>Streptosporangiales</taxon>
        <taxon>Nocardiopsidaceae</taxon>
        <taxon>Marinactinospora</taxon>
    </lineage>
</organism>
<comment type="caution">
    <text evidence="2">The sequence shown here is derived from an EMBL/GenBank/DDBJ whole genome shotgun (WGS) entry which is preliminary data.</text>
</comment>
<feature type="domain" description="Helix-turn-helix" evidence="1">
    <location>
        <begin position="13"/>
        <end position="56"/>
    </location>
</feature>
<reference evidence="3" key="1">
    <citation type="journal article" date="2019" name="Int. J. Syst. Evol. Microbiol.">
        <title>The Global Catalogue of Microorganisms (GCM) 10K type strain sequencing project: providing services to taxonomists for standard genome sequencing and annotation.</title>
        <authorList>
            <consortium name="The Broad Institute Genomics Platform"/>
            <consortium name="The Broad Institute Genome Sequencing Center for Infectious Disease"/>
            <person name="Wu L."/>
            <person name="Ma J."/>
        </authorList>
    </citation>
    <scope>NUCLEOTIDE SEQUENCE [LARGE SCALE GENOMIC DNA]</scope>
    <source>
        <strain evidence="3">CGMCC 4.7382</strain>
    </source>
</reference>
<dbReference type="EMBL" id="JBHTBH010000001">
    <property type="protein sequence ID" value="MFC7326282.1"/>
    <property type="molecule type" value="Genomic_DNA"/>
</dbReference>
<accession>A0ABW2KB94</accession>
<dbReference type="InterPro" id="IPR041657">
    <property type="entry name" value="HTH_17"/>
</dbReference>
<dbReference type="RefSeq" id="WP_379868055.1">
    <property type="nucleotide sequence ID" value="NZ_JBHTBH010000001.1"/>
</dbReference>
<evidence type="ECO:0000313" key="2">
    <source>
        <dbReference type="EMBL" id="MFC7326282.1"/>
    </source>
</evidence>
<sequence>MVDSDLRRQLFATVAETASLLRSDERTVRRAIEAGHIPAVKVSNKTLIPVAALLRLAGVDLDEAA</sequence>